<feature type="region of interest" description="Disordered" evidence="1">
    <location>
        <begin position="127"/>
        <end position="176"/>
    </location>
</feature>
<keyword evidence="3" id="KW-1185">Reference proteome</keyword>
<dbReference type="Ensembl" id="ENSPEMT00000022011.2">
    <property type="protein sequence ID" value="ENSPEMP00000017687.1"/>
    <property type="gene ID" value="ENSPEMG00000016512.2"/>
</dbReference>
<reference evidence="2" key="2">
    <citation type="submission" date="2025-08" db="UniProtKB">
        <authorList>
            <consortium name="Ensembl"/>
        </authorList>
    </citation>
    <scope>IDENTIFICATION</scope>
</reference>
<reference evidence="2" key="3">
    <citation type="submission" date="2025-09" db="UniProtKB">
        <authorList>
            <consortium name="Ensembl"/>
        </authorList>
    </citation>
    <scope>IDENTIFICATION</scope>
</reference>
<evidence type="ECO:0000313" key="3">
    <source>
        <dbReference type="Proteomes" id="UP000694547"/>
    </source>
</evidence>
<dbReference type="AlphaFoldDB" id="A0A8C8TT40"/>
<organism evidence="2 3">
    <name type="scientific">Peromyscus maniculatus bairdii</name>
    <name type="common">Prairie deer mouse</name>
    <dbReference type="NCBI Taxonomy" id="230844"/>
    <lineage>
        <taxon>Eukaryota</taxon>
        <taxon>Metazoa</taxon>
        <taxon>Chordata</taxon>
        <taxon>Craniata</taxon>
        <taxon>Vertebrata</taxon>
        <taxon>Euteleostomi</taxon>
        <taxon>Mammalia</taxon>
        <taxon>Eutheria</taxon>
        <taxon>Euarchontoglires</taxon>
        <taxon>Glires</taxon>
        <taxon>Rodentia</taxon>
        <taxon>Myomorpha</taxon>
        <taxon>Muroidea</taxon>
        <taxon>Cricetidae</taxon>
        <taxon>Neotominae</taxon>
        <taxon>Peromyscus</taxon>
    </lineage>
</organism>
<accession>A0A8C8TT40</accession>
<sequence>MGRKLPSIFSCQPLPFLPGSHPSTAPNNIHLLPSKTSCIQACHQANPLSVFCPISFPPLKNTSYYPTLMISMPSSSCLTKLSLKHEIPFEPPSYVSSIIASTLSNRIPPLTSSLVSHPHQEARHFLPDRSLKKNHLDSRTNNTQGNGRLKGSRMPKKHGERLTGITEVEETPSFSM</sequence>
<proteinExistence type="predicted"/>
<dbReference type="Proteomes" id="UP000694547">
    <property type="component" value="Chromosome 2"/>
</dbReference>
<dbReference type="GeneTree" id="ENSGT00840000130852"/>
<feature type="compositionally biased region" description="Basic and acidic residues" evidence="1">
    <location>
        <begin position="127"/>
        <end position="138"/>
    </location>
</feature>
<name>A0A8C8TT40_PERMB</name>
<evidence type="ECO:0000256" key="1">
    <source>
        <dbReference type="SAM" id="MobiDB-lite"/>
    </source>
</evidence>
<evidence type="ECO:0000313" key="2">
    <source>
        <dbReference type="Ensembl" id="ENSPEMP00000017687.1"/>
    </source>
</evidence>
<protein>
    <submittedName>
        <fullName evidence="2">RIKEN cDNA 1700008P02 gene</fullName>
    </submittedName>
</protein>
<feature type="compositionally biased region" description="Basic residues" evidence="1">
    <location>
        <begin position="150"/>
        <end position="159"/>
    </location>
</feature>
<reference evidence="2 3" key="1">
    <citation type="submission" date="2018-10" db="EMBL/GenBank/DDBJ databases">
        <title>Improved assembly of the deer mouse Peromyscus maniculatus genome.</title>
        <authorList>
            <person name="Lassance J.-M."/>
            <person name="Hoekstra H.E."/>
        </authorList>
    </citation>
    <scope>NUCLEOTIDE SEQUENCE [LARGE SCALE GENOMIC DNA]</scope>
</reference>